<keyword evidence="2" id="KW-0433">Leucine-rich repeat</keyword>
<feature type="region of interest" description="Disordered" evidence="10">
    <location>
        <begin position="1"/>
        <end position="28"/>
    </location>
</feature>
<evidence type="ECO:0000256" key="2">
    <source>
        <dbReference type="ARBA" id="ARBA00022614"/>
    </source>
</evidence>
<feature type="compositionally biased region" description="Polar residues" evidence="10">
    <location>
        <begin position="10"/>
        <end position="19"/>
    </location>
</feature>
<dbReference type="EMBL" id="JAVXUP010000502">
    <property type="protein sequence ID" value="KAK3026389.1"/>
    <property type="molecule type" value="Genomic_DNA"/>
</dbReference>
<reference evidence="11" key="1">
    <citation type="submission" date="2022-12" db="EMBL/GenBank/DDBJ databases">
        <title>Draft genome assemblies for two species of Escallonia (Escalloniales).</title>
        <authorList>
            <person name="Chanderbali A."/>
            <person name="Dervinis C."/>
            <person name="Anghel I."/>
            <person name="Soltis D."/>
            <person name="Soltis P."/>
            <person name="Zapata F."/>
        </authorList>
    </citation>
    <scope>NUCLEOTIDE SEQUENCE</scope>
    <source>
        <strain evidence="11">UCBG64.0493</strain>
        <tissue evidence="11">Leaf</tissue>
    </source>
</reference>
<organism evidence="11 12">
    <name type="scientific">Escallonia herrerae</name>
    <dbReference type="NCBI Taxonomy" id="1293975"/>
    <lineage>
        <taxon>Eukaryota</taxon>
        <taxon>Viridiplantae</taxon>
        <taxon>Streptophyta</taxon>
        <taxon>Embryophyta</taxon>
        <taxon>Tracheophyta</taxon>
        <taxon>Spermatophyta</taxon>
        <taxon>Magnoliopsida</taxon>
        <taxon>eudicotyledons</taxon>
        <taxon>Gunneridae</taxon>
        <taxon>Pentapetalae</taxon>
        <taxon>asterids</taxon>
        <taxon>campanulids</taxon>
        <taxon>Escalloniales</taxon>
        <taxon>Escalloniaceae</taxon>
        <taxon>Escallonia</taxon>
    </lineage>
</organism>
<comment type="caution">
    <text evidence="11">The sequence shown here is derived from an EMBL/GenBank/DDBJ whole genome shotgun (WGS) entry which is preliminary data.</text>
</comment>
<evidence type="ECO:0000256" key="9">
    <source>
        <dbReference type="ARBA" id="ARBA00023180"/>
    </source>
</evidence>
<evidence type="ECO:0000256" key="5">
    <source>
        <dbReference type="ARBA" id="ARBA00022737"/>
    </source>
</evidence>
<comment type="subcellular location">
    <subcellularLocation>
        <location evidence="1">Membrane</location>
        <topology evidence="1">Single-pass membrane protein</topology>
    </subcellularLocation>
</comment>
<evidence type="ECO:0000256" key="3">
    <source>
        <dbReference type="ARBA" id="ARBA00022692"/>
    </source>
</evidence>
<protein>
    <submittedName>
        <fullName evidence="11">Uncharacterized protein</fullName>
    </submittedName>
</protein>
<evidence type="ECO:0000256" key="7">
    <source>
        <dbReference type="ARBA" id="ARBA00023136"/>
    </source>
</evidence>
<keyword evidence="7" id="KW-0472">Membrane</keyword>
<accession>A0AA88WHK3</accession>
<evidence type="ECO:0000256" key="10">
    <source>
        <dbReference type="SAM" id="MobiDB-lite"/>
    </source>
</evidence>
<evidence type="ECO:0000256" key="6">
    <source>
        <dbReference type="ARBA" id="ARBA00022989"/>
    </source>
</evidence>
<dbReference type="InterPro" id="IPR052422">
    <property type="entry name" value="Auxin_Ser/Thr_Kinase"/>
</dbReference>
<gene>
    <name evidence="11" type="ORF">RJ639_042599</name>
</gene>
<keyword evidence="6" id="KW-1133">Transmembrane helix</keyword>
<keyword evidence="9" id="KW-0325">Glycoprotein</keyword>
<sequence length="156" mass="17346">MDLPDHYSLQKVSSSTGRSQKTDPRNSIPVWNDLEEVRTSAEKRLEEFRLTAESDLEDVEACARYEVKERDCILKEVIAGSVVPMSLVNLGSLKVVNLTNNLLQGPMSGFNCSVVMDLVKETNSFCLSTLGECDPRVNTLLPVVKSMDYPASFVDK</sequence>
<dbReference type="PANTHER" id="PTHR47986:SF1">
    <property type="entry name" value="OS04G0685900 PROTEIN"/>
    <property type="match status" value="1"/>
</dbReference>
<evidence type="ECO:0000256" key="4">
    <source>
        <dbReference type="ARBA" id="ARBA00022729"/>
    </source>
</evidence>
<keyword evidence="8" id="KW-0675">Receptor</keyword>
<name>A0AA88WHK3_9ASTE</name>
<keyword evidence="12" id="KW-1185">Reference proteome</keyword>
<evidence type="ECO:0000256" key="8">
    <source>
        <dbReference type="ARBA" id="ARBA00023170"/>
    </source>
</evidence>
<keyword evidence="3" id="KW-0812">Transmembrane</keyword>
<dbReference type="Proteomes" id="UP001188597">
    <property type="component" value="Unassembled WGS sequence"/>
</dbReference>
<dbReference type="AlphaFoldDB" id="A0AA88WHK3"/>
<dbReference type="PANTHER" id="PTHR47986">
    <property type="entry name" value="OSJNBA0070M12.3 PROTEIN"/>
    <property type="match status" value="1"/>
</dbReference>
<keyword evidence="4" id="KW-0732">Signal</keyword>
<evidence type="ECO:0000256" key="1">
    <source>
        <dbReference type="ARBA" id="ARBA00004167"/>
    </source>
</evidence>
<keyword evidence="5" id="KW-0677">Repeat</keyword>
<evidence type="ECO:0000313" key="12">
    <source>
        <dbReference type="Proteomes" id="UP001188597"/>
    </source>
</evidence>
<proteinExistence type="predicted"/>
<evidence type="ECO:0000313" key="11">
    <source>
        <dbReference type="EMBL" id="KAK3026389.1"/>
    </source>
</evidence>
<dbReference type="GO" id="GO:0016020">
    <property type="term" value="C:membrane"/>
    <property type="evidence" value="ECO:0007669"/>
    <property type="project" value="UniProtKB-SubCell"/>
</dbReference>